<dbReference type="EMBL" id="BGZK01000338">
    <property type="protein sequence ID" value="GBP37773.1"/>
    <property type="molecule type" value="Genomic_DNA"/>
</dbReference>
<comment type="caution">
    <text evidence="1">The sequence shown here is derived from an EMBL/GenBank/DDBJ whole genome shotgun (WGS) entry which is preliminary data.</text>
</comment>
<evidence type="ECO:0000313" key="1">
    <source>
        <dbReference type="EMBL" id="GBP37773.1"/>
    </source>
</evidence>
<evidence type="ECO:0000313" key="2">
    <source>
        <dbReference type="Proteomes" id="UP000299102"/>
    </source>
</evidence>
<keyword evidence="2" id="KW-1185">Reference proteome</keyword>
<proteinExistence type="predicted"/>
<dbReference type="AlphaFoldDB" id="A0A4C1VGL8"/>
<gene>
    <name evidence="1" type="ORF">EVAR_29975_1</name>
</gene>
<name>A0A4C1VGL8_EUMVA</name>
<organism evidence="1 2">
    <name type="scientific">Eumeta variegata</name>
    <name type="common">Bagworm moth</name>
    <name type="synonym">Eumeta japonica</name>
    <dbReference type="NCBI Taxonomy" id="151549"/>
    <lineage>
        <taxon>Eukaryota</taxon>
        <taxon>Metazoa</taxon>
        <taxon>Ecdysozoa</taxon>
        <taxon>Arthropoda</taxon>
        <taxon>Hexapoda</taxon>
        <taxon>Insecta</taxon>
        <taxon>Pterygota</taxon>
        <taxon>Neoptera</taxon>
        <taxon>Endopterygota</taxon>
        <taxon>Lepidoptera</taxon>
        <taxon>Glossata</taxon>
        <taxon>Ditrysia</taxon>
        <taxon>Tineoidea</taxon>
        <taxon>Psychidae</taxon>
        <taxon>Oiketicinae</taxon>
        <taxon>Eumeta</taxon>
    </lineage>
</organism>
<sequence length="94" mass="10771">MRHKRNVSVRDPLAFFFISDFLSRRLSPPRRSTAGRGPLMIMCPTCGIFISEVGGFRIHKKQPLVSYTRFSQDRLEFDKRSKTKTQPGGGSRPQ</sequence>
<accession>A0A4C1VGL8</accession>
<evidence type="ECO:0008006" key="3">
    <source>
        <dbReference type="Google" id="ProtNLM"/>
    </source>
</evidence>
<dbReference type="Proteomes" id="UP000299102">
    <property type="component" value="Unassembled WGS sequence"/>
</dbReference>
<protein>
    <recommendedName>
        <fullName evidence="3">C2H2-type domain-containing protein</fullName>
    </recommendedName>
</protein>
<reference evidence="1 2" key="1">
    <citation type="journal article" date="2019" name="Commun. Biol.">
        <title>The bagworm genome reveals a unique fibroin gene that provides high tensile strength.</title>
        <authorList>
            <person name="Kono N."/>
            <person name="Nakamura H."/>
            <person name="Ohtoshi R."/>
            <person name="Tomita M."/>
            <person name="Numata K."/>
            <person name="Arakawa K."/>
        </authorList>
    </citation>
    <scope>NUCLEOTIDE SEQUENCE [LARGE SCALE GENOMIC DNA]</scope>
</reference>